<feature type="domain" description="Pop1 N-terminal" evidence="5">
    <location>
        <begin position="147"/>
        <end position="220"/>
    </location>
</feature>
<dbReference type="Proteomes" id="UP000298327">
    <property type="component" value="Unassembled WGS sequence"/>
</dbReference>
<dbReference type="InterPro" id="IPR012590">
    <property type="entry name" value="POPLD_dom"/>
</dbReference>
<dbReference type="PANTHER" id="PTHR22731">
    <property type="entry name" value="RIBONUCLEASES P/MRP PROTEIN SUBUNIT POP1"/>
    <property type="match status" value="1"/>
</dbReference>
<feature type="compositionally biased region" description="Polar residues" evidence="4">
    <location>
        <begin position="31"/>
        <end position="43"/>
    </location>
</feature>
<dbReference type="InterPro" id="IPR039182">
    <property type="entry name" value="Pop1"/>
</dbReference>
<keyword evidence="9" id="KW-1185">Reference proteome</keyword>
<dbReference type="AlphaFoldDB" id="A0A4Y9Z3G9"/>
<keyword evidence="3" id="KW-0539">Nucleus</keyword>
<dbReference type="PANTHER" id="PTHR22731:SF3">
    <property type="entry name" value="RIBONUCLEASES P_MRP PROTEIN SUBUNIT POP1"/>
    <property type="match status" value="1"/>
</dbReference>
<evidence type="ECO:0000256" key="3">
    <source>
        <dbReference type="ARBA" id="ARBA00023242"/>
    </source>
</evidence>
<dbReference type="InterPro" id="IPR009723">
    <property type="entry name" value="Pop1_N"/>
</dbReference>
<comment type="subcellular location">
    <subcellularLocation>
        <location evidence="1">Nucleus</location>
    </subcellularLocation>
</comment>
<feature type="compositionally biased region" description="Polar residues" evidence="4">
    <location>
        <begin position="312"/>
        <end position="328"/>
    </location>
</feature>
<dbReference type="GO" id="GO:0005655">
    <property type="term" value="C:nucleolar ribonuclease P complex"/>
    <property type="evidence" value="ECO:0007669"/>
    <property type="project" value="InterPro"/>
</dbReference>
<dbReference type="Pfam" id="PF22770">
    <property type="entry name" value="POP1_C"/>
    <property type="match status" value="1"/>
</dbReference>
<evidence type="ECO:0000259" key="5">
    <source>
        <dbReference type="Pfam" id="PF06978"/>
    </source>
</evidence>
<dbReference type="Pfam" id="PF08170">
    <property type="entry name" value="POPLD"/>
    <property type="match status" value="1"/>
</dbReference>
<evidence type="ECO:0000256" key="1">
    <source>
        <dbReference type="ARBA" id="ARBA00004123"/>
    </source>
</evidence>
<evidence type="ECO:0000259" key="7">
    <source>
        <dbReference type="Pfam" id="PF22770"/>
    </source>
</evidence>
<dbReference type="OrthoDB" id="442863at2759"/>
<feature type="domain" description="POPLD" evidence="6">
    <location>
        <begin position="553"/>
        <end position="644"/>
    </location>
</feature>
<feature type="region of interest" description="Disordered" evidence="4">
    <location>
        <begin position="278"/>
        <end position="328"/>
    </location>
</feature>
<name>A0A4Y9Z3G9_9AGAM</name>
<protein>
    <recommendedName>
        <fullName evidence="10">POP1-domain-containing protein</fullName>
    </recommendedName>
</protein>
<evidence type="ECO:0000259" key="6">
    <source>
        <dbReference type="Pfam" id="PF08170"/>
    </source>
</evidence>
<accession>A0A4Y9Z3G9</accession>
<feature type="compositionally biased region" description="Basic residues" evidence="4">
    <location>
        <begin position="299"/>
        <end position="308"/>
    </location>
</feature>
<reference evidence="8 9" key="1">
    <citation type="submission" date="2019-02" db="EMBL/GenBank/DDBJ databases">
        <title>Genome sequencing of the rare red list fungi Dentipellis fragilis.</title>
        <authorList>
            <person name="Buettner E."/>
            <person name="Kellner H."/>
        </authorList>
    </citation>
    <scope>NUCLEOTIDE SEQUENCE [LARGE SCALE GENOMIC DNA]</scope>
    <source>
        <strain evidence="8 9">DSM 105465</strain>
    </source>
</reference>
<evidence type="ECO:0000256" key="4">
    <source>
        <dbReference type="SAM" id="MobiDB-lite"/>
    </source>
</evidence>
<proteinExistence type="predicted"/>
<gene>
    <name evidence="8" type="ORF">EVG20_g3505</name>
</gene>
<dbReference type="EMBL" id="SEOQ01000158">
    <property type="protein sequence ID" value="TFY68580.1"/>
    <property type="molecule type" value="Genomic_DNA"/>
</dbReference>
<organism evidence="8 9">
    <name type="scientific">Dentipellis fragilis</name>
    <dbReference type="NCBI Taxonomy" id="205917"/>
    <lineage>
        <taxon>Eukaryota</taxon>
        <taxon>Fungi</taxon>
        <taxon>Dikarya</taxon>
        <taxon>Basidiomycota</taxon>
        <taxon>Agaricomycotina</taxon>
        <taxon>Agaricomycetes</taxon>
        <taxon>Russulales</taxon>
        <taxon>Hericiaceae</taxon>
        <taxon>Dentipellis</taxon>
    </lineage>
</organism>
<evidence type="ECO:0000256" key="2">
    <source>
        <dbReference type="ARBA" id="ARBA00022694"/>
    </source>
</evidence>
<comment type="caution">
    <text evidence="8">The sequence shown here is derived from an EMBL/GenBank/DDBJ whole genome shotgun (WGS) entry which is preliminary data.</text>
</comment>
<dbReference type="Pfam" id="PF06978">
    <property type="entry name" value="POP1_N"/>
    <property type="match status" value="2"/>
</dbReference>
<evidence type="ECO:0000313" key="9">
    <source>
        <dbReference type="Proteomes" id="UP000298327"/>
    </source>
</evidence>
<dbReference type="SUPFAM" id="SSF103025">
    <property type="entry name" value="Folate-binding domain"/>
    <property type="match status" value="1"/>
</dbReference>
<evidence type="ECO:0000313" key="8">
    <source>
        <dbReference type="EMBL" id="TFY68580.1"/>
    </source>
</evidence>
<feature type="domain" description="Pop1 N-terminal" evidence="5">
    <location>
        <begin position="70"/>
        <end position="145"/>
    </location>
</feature>
<dbReference type="GO" id="GO:0001682">
    <property type="term" value="P:tRNA 5'-leader removal"/>
    <property type="evidence" value="ECO:0007669"/>
    <property type="project" value="InterPro"/>
</dbReference>
<dbReference type="STRING" id="205917.A0A4Y9Z3G9"/>
<dbReference type="InterPro" id="IPR055079">
    <property type="entry name" value="POP1_C"/>
</dbReference>
<sequence>MPPKRPNEQAAEEISSRERKKQKVTAARTIAVQQTSGAGSTAGNAVAGPSKTVRIDSMKGLPTSLDVEKFAEARAFEINAMHNAMKSASSSSTHRAWQELPRHLRRRAASHDVRRVPARLRQKARAEMDPMRKKILGRKPPRRSKHEREKKADIFAKRQIDKKWLESHLWHAKRMHMENMWGYRLAVQPTEKSFRPSYRAAVHGAILHDASYYSLIQVTGPEHVLKTLLESCCDPQGPGPGSKRYTNGVRACDITMYRPNSYPFALVGPVSLMWRPVDPPAETDKAQADTNVAGPTNGGKKKKKKGKKKDNQGTSASTQPQPTGDNVSRTVWIRCHPTVFKDAYLTLKIATSTTLEVLKKSSEHMDKEYEVELANLSDSVNAFEIMGPKSSQVIRGALTPDFNTETRKEFKKFWSSLNNLQSTGSLPGSMIIGFKVLDPRLNFPPKNAKAHVESQELPSIPAAWSCLPSSDLAKSDVWDDKIRELLKTPKYKKHEIDARRAQNVIPGTPLKATKSDNRVPIMLIQRSIPSDSFMSRSATSPSTTKINDTPIHGWTLIVPRGWSMPFLTSLVYTGTCVGGQRERQHQAFEAGQPYFPQDFPFTAAYDDYSESRAHVDEERWLRKPPAKRPNWEKLETPSPWKPDWRTVLGLPLLPTPTTDEDPSSGMISTQRDVVPLPENPTRPWLLCGPETRSILDTISNLFNPSAALLERINQLRFKRDMSLLAPDVTADMLFQGALVQVRVVPVGRGHPEDFAVIYSVDDEEAKRWKAATEHRKRTAGAVPEDTPSETEMSKVAYTKEKAIGYATSANYSLALGEGHAIGAIAVAKFLQLQQQAGRLSLNGPLVKIRNRDETICRAAYVDII</sequence>
<feature type="region of interest" description="Disordered" evidence="4">
    <location>
        <begin position="1"/>
        <end position="48"/>
    </location>
</feature>
<feature type="domain" description="POP1 C-terminal" evidence="7">
    <location>
        <begin position="776"/>
        <end position="864"/>
    </location>
</feature>
<dbReference type="GO" id="GO:0000172">
    <property type="term" value="C:ribonuclease MRP complex"/>
    <property type="evidence" value="ECO:0007669"/>
    <property type="project" value="InterPro"/>
</dbReference>
<evidence type="ECO:0008006" key="10">
    <source>
        <dbReference type="Google" id="ProtNLM"/>
    </source>
</evidence>
<keyword evidence="2" id="KW-0819">tRNA processing</keyword>